<name>A0ABP9GXW0_9ACTN</name>
<dbReference type="PANTHER" id="PTHR42879:SF2">
    <property type="entry name" value="3-OXOACYL-[ACYL-CARRIER-PROTEIN] REDUCTASE FABG"/>
    <property type="match status" value="1"/>
</dbReference>
<evidence type="ECO:0000313" key="4">
    <source>
        <dbReference type="Proteomes" id="UP001499993"/>
    </source>
</evidence>
<comment type="similarity">
    <text evidence="1">Belongs to the short-chain dehydrogenases/reductases (SDR) family.</text>
</comment>
<evidence type="ECO:0000256" key="1">
    <source>
        <dbReference type="ARBA" id="ARBA00006484"/>
    </source>
</evidence>
<dbReference type="NCBIfam" id="NF005095">
    <property type="entry name" value="PRK06523.1"/>
    <property type="match status" value="1"/>
</dbReference>
<gene>
    <name evidence="3" type="ORF">GCM10023224_45010</name>
</gene>
<accession>A0ABP9GXW0</accession>
<dbReference type="SUPFAM" id="SSF51735">
    <property type="entry name" value="NAD(P)-binding Rossmann-fold domains"/>
    <property type="match status" value="1"/>
</dbReference>
<dbReference type="EMBL" id="BAABIK010000033">
    <property type="protein sequence ID" value="GAA4954608.1"/>
    <property type="molecule type" value="Genomic_DNA"/>
</dbReference>
<sequence length="265" mass="27247">MDLNLKDKVVVVTGASKGIGLAITRELAAQSARVVAGSRTTTPELAELSESAGVAVVNADLAAADGPRRLVEAAVELHGGIDVLVNNVGASEPADGITGTGDDAWQRIFDVNLFSVVRATRAAVPAMTGREGAAIVNISSVNGRQPAPMIMHYSAAKAALTNLGRSLAEELAPSGIRVNTVSPGPVRTPLWTNEGDGFANVLAEQAGTTVEDVMDRLLPESMAVSLGRVGEPQEVADLTLFLASQRAAGITGADYRIDGGLVKTA</sequence>
<comment type="caution">
    <text evidence="3">The sequence shown here is derived from an EMBL/GenBank/DDBJ whole genome shotgun (WGS) entry which is preliminary data.</text>
</comment>
<dbReference type="SMART" id="SM00822">
    <property type="entry name" value="PKS_KR"/>
    <property type="match status" value="1"/>
</dbReference>
<feature type="domain" description="Ketoreductase" evidence="2">
    <location>
        <begin position="8"/>
        <end position="184"/>
    </location>
</feature>
<keyword evidence="4" id="KW-1185">Reference proteome</keyword>
<dbReference type="Gene3D" id="3.40.50.720">
    <property type="entry name" value="NAD(P)-binding Rossmann-like Domain"/>
    <property type="match status" value="1"/>
</dbReference>
<evidence type="ECO:0000259" key="2">
    <source>
        <dbReference type="SMART" id="SM00822"/>
    </source>
</evidence>
<dbReference type="InterPro" id="IPR057326">
    <property type="entry name" value="KR_dom"/>
</dbReference>
<evidence type="ECO:0000313" key="3">
    <source>
        <dbReference type="EMBL" id="GAA4954608.1"/>
    </source>
</evidence>
<dbReference type="Proteomes" id="UP001499993">
    <property type="component" value="Unassembled WGS sequence"/>
</dbReference>
<organism evidence="3 4">
    <name type="scientific">Streptomonospora halophila</name>
    <dbReference type="NCBI Taxonomy" id="427369"/>
    <lineage>
        <taxon>Bacteria</taxon>
        <taxon>Bacillati</taxon>
        <taxon>Actinomycetota</taxon>
        <taxon>Actinomycetes</taxon>
        <taxon>Streptosporangiales</taxon>
        <taxon>Nocardiopsidaceae</taxon>
        <taxon>Streptomonospora</taxon>
    </lineage>
</organism>
<protein>
    <submittedName>
        <fullName evidence="3">SDR family oxidoreductase</fullName>
    </submittedName>
</protein>
<dbReference type="InterPro" id="IPR050259">
    <property type="entry name" value="SDR"/>
</dbReference>
<dbReference type="InterPro" id="IPR020904">
    <property type="entry name" value="Sc_DH/Rdtase_CS"/>
</dbReference>
<dbReference type="PRINTS" id="PR00080">
    <property type="entry name" value="SDRFAMILY"/>
</dbReference>
<dbReference type="InterPro" id="IPR002347">
    <property type="entry name" value="SDR_fam"/>
</dbReference>
<dbReference type="InterPro" id="IPR036291">
    <property type="entry name" value="NAD(P)-bd_dom_sf"/>
</dbReference>
<dbReference type="CDD" id="cd05233">
    <property type="entry name" value="SDR_c"/>
    <property type="match status" value="1"/>
</dbReference>
<reference evidence="4" key="1">
    <citation type="journal article" date="2019" name="Int. J. Syst. Evol. Microbiol.">
        <title>The Global Catalogue of Microorganisms (GCM) 10K type strain sequencing project: providing services to taxonomists for standard genome sequencing and annotation.</title>
        <authorList>
            <consortium name="The Broad Institute Genomics Platform"/>
            <consortium name="The Broad Institute Genome Sequencing Center for Infectious Disease"/>
            <person name="Wu L."/>
            <person name="Ma J."/>
        </authorList>
    </citation>
    <scope>NUCLEOTIDE SEQUENCE [LARGE SCALE GENOMIC DNA]</scope>
    <source>
        <strain evidence="4">JCM 18123</strain>
    </source>
</reference>
<dbReference type="Pfam" id="PF13561">
    <property type="entry name" value="adh_short_C2"/>
    <property type="match status" value="1"/>
</dbReference>
<dbReference type="RefSeq" id="WP_344146989.1">
    <property type="nucleotide sequence ID" value="NZ_BAABIK010000033.1"/>
</dbReference>
<dbReference type="PANTHER" id="PTHR42879">
    <property type="entry name" value="3-OXOACYL-(ACYL-CARRIER-PROTEIN) REDUCTASE"/>
    <property type="match status" value="1"/>
</dbReference>
<proteinExistence type="inferred from homology"/>
<dbReference type="PRINTS" id="PR00081">
    <property type="entry name" value="GDHRDH"/>
</dbReference>
<dbReference type="PROSITE" id="PS00061">
    <property type="entry name" value="ADH_SHORT"/>
    <property type="match status" value="1"/>
</dbReference>